<organism evidence="2 3">
    <name type="scientific">Alteromonas naphthalenivorans</name>
    <dbReference type="NCBI Taxonomy" id="715451"/>
    <lineage>
        <taxon>Bacteria</taxon>
        <taxon>Pseudomonadati</taxon>
        <taxon>Pseudomonadota</taxon>
        <taxon>Gammaproteobacteria</taxon>
        <taxon>Alteromonadales</taxon>
        <taxon>Alteromonadaceae</taxon>
        <taxon>Alteromonas/Salinimonas group</taxon>
        <taxon>Alteromonas</taxon>
    </lineage>
</organism>
<evidence type="ECO:0008006" key="4">
    <source>
        <dbReference type="Google" id="ProtNLM"/>
    </source>
</evidence>
<gene>
    <name evidence="2" type="ordered locus">ambt_15675</name>
</gene>
<dbReference type="RefSeq" id="WP_013785567.1">
    <property type="nucleotide sequence ID" value="NC_015554.1"/>
</dbReference>
<accession>F5ZEU5</accession>
<reference evidence="2 3" key="1">
    <citation type="journal article" date="2011" name="J. Bacteriol.">
        <title>Complete genome sequence of the polycyclic aromatic hydrocarbon-degrading bacterium Alteromonas sp. strain SN2.</title>
        <authorList>
            <person name="Jin H.M."/>
            <person name="Jeong H."/>
            <person name="Moon E.J."/>
            <person name="Math R.K."/>
            <person name="Lee K."/>
            <person name="Kim H.J."/>
            <person name="Jeon C.O."/>
            <person name="Oh T.K."/>
            <person name="Kim J.F."/>
        </authorList>
    </citation>
    <scope>NUCLEOTIDE SEQUENCE [LARGE SCALE GENOMIC DNA]</scope>
    <source>
        <strain evidence="3">JCM 17741 / KACC 18427 / KCTC 11700BP / SN2</strain>
    </source>
</reference>
<dbReference type="EMBL" id="CP002339">
    <property type="protein sequence ID" value="AEF04645.1"/>
    <property type="molecule type" value="Genomic_DNA"/>
</dbReference>
<dbReference type="OrthoDB" id="6401963at2"/>
<dbReference type="KEGG" id="alt:ambt_15675"/>
<protein>
    <recommendedName>
        <fullName evidence="4">Superinfection immunity protein</fullName>
    </recommendedName>
</protein>
<dbReference type="Proteomes" id="UP000000683">
    <property type="component" value="Chromosome"/>
</dbReference>
<dbReference type="eggNOG" id="ENOG5033I59">
    <property type="taxonomic scope" value="Bacteria"/>
</dbReference>
<evidence type="ECO:0000313" key="2">
    <source>
        <dbReference type="EMBL" id="AEF04645.1"/>
    </source>
</evidence>
<dbReference type="AlphaFoldDB" id="F5ZEU5"/>
<feature type="transmembrane region" description="Helical" evidence="1">
    <location>
        <begin position="34"/>
        <end position="56"/>
    </location>
</feature>
<evidence type="ECO:0000313" key="3">
    <source>
        <dbReference type="Proteomes" id="UP000000683"/>
    </source>
</evidence>
<keyword evidence="1" id="KW-0472">Membrane</keyword>
<sequence length="70" mass="7964">MNISVNFIYIVLIVFSIAPTILSVFLARKQKRSMWIAGLVTFFLGLFTWIGSWIYLGVMNLMPPKHAASE</sequence>
<name>F5ZEU5_ALTNA</name>
<keyword evidence="3" id="KW-1185">Reference proteome</keyword>
<dbReference type="HOGENOM" id="CLU_2748838_0_0_6"/>
<feature type="transmembrane region" description="Helical" evidence="1">
    <location>
        <begin position="6"/>
        <end position="27"/>
    </location>
</feature>
<keyword evidence="1" id="KW-0812">Transmembrane</keyword>
<proteinExistence type="predicted"/>
<keyword evidence="1" id="KW-1133">Transmembrane helix</keyword>
<evidence type="ECO:0000256" key="1">
    <source>
        <dbReference type="SAM" id="Phobius"/>
    </source>
</evidence>